<gene>
    <name evidence="2" type="ORF">AA0117_g8434</name>
</gene>
<organism evidence="2 3">
    <name type="scientific">Alternaria alternata</name>
    <name type="common">Alternaria rot fungus</name>
    <name type="synonym">Torula alternata</name>
    <dbReference type="NCBI Taxonomy" id="5599"/>
    <lineage>
        <taxon>Eukaryota</taxon>
        <taxon>Fungi</taxon>
        <taxon>Dikarya</taxon>
        <taxon>Ascomycota</taxon>
        <taxon>Pezizomycotina</taxon>
        <taxon>Dothideomycetes</taxon>
        <taxon>Pleosporomycetidae</taxon>
        <taxon>Pleosporales</taxon>
        <taxon>Pleosporineae</taxon>
        <taxon>Pleosporaceae</taxon>
        <taxon>Alternaria</taxon>
        <taxon>Alternaria sect. Alternaria</taxon>
        <taxon>Alternaria alternata complex</taxon>
    </lineage>
</organism>
<sequence>MHARFATMMLATLGLITTAFAAATPSVVVECGAVAPWNTCVQGCPGTCKQATGYVWCDCPWQQGGGGGGA</sequence>
<proteinExistence type="predicted"/>
<keyword evidence="1" id="KW-0732">Signal</keyword>
<evidence type="ECO:0000313" key="3">
    <source>
        <dbReference type="Proteomes" id="UP000291422"/>
    </source>
</evidence>
<protein>
    <submittedName>
        <fullName evidence="2">Uncharacterized protein</fullName>
    </submittedName>
</protein>
<dbReference type="EMBL" id="PDXD01000025">
    <property type="protein sequence ID" value="RYN72583.1"/>
    <property type="molecule type" value="Genomic_DNA"/>
</dbReference>
<accession>A0A4Q4NBI1</accession>
<comment type="caution">
    <text evidence="2">The sequence shown here is derived from an EMBL/GenBank/DDBJ whole genome shotgun (WGS) entry which is preliminary data.</text>
</comment>
<name>A0A4Q4NBI1_ALTAL</name>
<reference evidence="3" key="1">
    <citation type="journal article" date="2019" name="bioRxiv">
        <title>Genomics, evolutionary history and diagnostics of the Alternaria alternata species group including apple and Asian pear pathotypes.</title>
        <authorList>
            <person name="Armitage A.D."/>
            <person name="Cockerton H.M."/>
            <person name="Sreenivasaprasad S."/>
            <person name="Woodhall J.W."/>
            <person name="Lane C.R."/>
            <person name="Harrison R.J."/>
            <person name="Clarkson J.P."/>
        </authorList>
    </citation>
    <scope>NUCLEOTIDE SEQUENCE [LARGE SCALE GENOMIC DNA]</scope>
    <source>
        <strain evidence="3">FERA 1177</strain>
    </source>
</reference>
<feature type="chain" id="PRO_5020778503" evidence="1">
    <location>
        <begin position="22"/>
        <end position="70"/>
    </location>
</feature>
<dbReference type="AlphaFoldDB" id="A0A4Q4NBI1"/>
<feature type="signal peptide" evidence="1">
    <location>
        <begin position="1"/>
        <end position="21"/>
    </location>
</feature>
<evidence type="ECO:0000313" key="2">
    <source>
        <dbReference type="EMBL" id="RYN72583.1"/>
    </source>
</evidence>
<dbReference type="Proteomes" id="UP000291422">
    <property type="component" value="Unassembled WGS sequence"/>
</dbReference>
<evidence type="ECO:0000256" key="1">
    <source>
        <dbReference type="SAM" id="SignalP"/>
    </source>
</evidence>